<comment type="caution">
    <text evidence="1">The sequence shown here is derived from an EMBL/GenBank/DDBJ whole genome shotgun (WGS) entry which is preliminary data.</text>
</comment>
<protein>
    <submittedName>
        <fullName evidence="1">Uncharacterized protein</fullName>
    </submittedName>
</protein>
<dbReference type="AlphaFoldDB" id="A0A8K0MPU0"/>
<evidence type="ECO:0000313" key="1">
    <source>
        <dbReference type="EMBL" id="KAF3454042.1"/>
    </source>
</evidence>
<dbReference type="EMBL" id="VOIH02000002">
    <property type="protein sequence ID" value="KAF3454042.1"/>
    <property type="molecule type" value="Genomic_DNA"/>
</dbReference>
<name>A0A8K0MPU0_9ROSA</name>
<proteinExistence type="predicted"/>
<gene>
    <name evidence="1" type="ORF">FNV43_RR04489</name>
</gene>
<organism evidence="1 2">
    <name type="scientific">Rhamnella rubrinervis</name>
    <dbReference type="NCBI Taxonomy" id="2594499"/>
    <lineage>
        <taxon>Eukaryota</taxon>
        <taxon>Viridiplantae</taxon>
        <taxon>Streptophyta</taxon>
        <taxon>Embryophyta</taxon>
        <taxon>Tracheophyta</taxon>
        <taxon>Spermatophyta</taxon>
        <taxon>Magnoliopsida</taxon>
        <taxon>eudicotyledons</taxon>
        <taxon>Gunneridae</taxon>
        <taxon>Pentapetalae</taxon>
        <taxon>rosids</taxon>
        <taxon>fabids</taxon>
        <taxon>Rosales</taxon>
        <taxon>Rhamnaceae</taxon>
        <taxon>rhamnoid group</taxon>
        <taxon>Rhamneae</taxon>
        <taxon>Rhamnella</taxon>
    </lineage>
</organism>
<keyword evidence="2" id="KW-1185">Reference proteome</keyword>
<dbReference type="Proteomes" id="UP000796880">
    <property type="component" value="Unassembled WGS sequence"/>
</dbReference>
<reference evidence="1" key="1">
    <citation type="submission" date="2020-03" db="EMBL/GenBank/DDBJ databases">
        <title>A high-quality chromosome-level genome assembly of a woody plant with both climbing and erect habits, Rhamnella rubrinervis.</title>
        <authorList>
            <person name="Lu Z."/>
            <person name="Yang Y."/>
            <person name="Zhu X."/>
            <person name="Sun Y."/>
        </authorList>
    </citation>
    <scope>NUCLEOTIDE SEQUENCE</scope>
    <source>
        <strain evidence="1">BYM</strain>
        <tissue evidence="1">Leaf</tissue>
    </source>
</reference>
<evidence type="ECO:0000313" key="2">
    <source>
        <dbReference type="Proteomes" id="UP000796880"/>
    </source>
</evidence>
<accession>A0A8K0MPU0</accession>
<sequence>MQVGIMACLKCITWSPGSALPSYNVNFCAEKPAGVLIFVIASTKRVSGISSYRSLASFLAKSLRSDGCPCHDFGGGLASRPPSSKALDQWNKIPADLDSPSWTSHVLCHAFVRPCRLAQISSPPRCSFPQVTSMPCLTGQVLFRL</sequence>